<comment type="caution">
    <text evidence="1">The sequence shown here is derived from an EMBL/GenBank/DDBJ whole genome shotgun (WGS) entry which is preliminary data.</text>
</comment>
<dbReference type="AlphaFoldDB" id="U2J231"/>
<accession>U2J231</accession>
<evidence type="ECO:0000313" key="2">
    <source>
        <dbReference type="Proteomes" id="UP000016617"/>
    </source>
</evidence>
<proteinExistence type="predicted"/>
<dbReference type="EMBL" id="AWVA01000122">
    <property type="protein sequence ID" value="ERJ73815.1"/>
    <property type="molecule type" value="Genomic_DNA"/>
</dbReference>
<gene>
    <name evidence="1" type="ORF">HMPREF1557_02112</name>
</gene>
<sequence>MQGQTESFACLAFFFLIISKKLAYVIASFDGLTEHFPERKKSSPLSSLSVGSLGNLVRLYSWKIKIFRR</sequence>
<name>U2J231_9STRE</name>
<reference evidence="1 2" key="1">
    <citation type="submission" date="2013-06" db="EMBL/GenBank/DDBJ databases">
        <authorList>
            <person name="Weinstock G."/>
            <person name="Sodergren E."/>
            <person name="Lobos E.A."/>
            <person name="Fulton L."/>
            <person name="Fulton R."/>
            <person name="Courtney L."/>
            <person name="Fronick C."/>
            <person name="O'Laughlin M."/>
            <person name="Godfrey J."/>
            <person name="Wilson R.M."/>
            <person name="Miner T."/>
            <person name="Farmer C."/>
            <person name="Delehaunty K."/>
            <person name="Cordes M."/>
            <person name="Minx P."/>
            <person name="Tomlinson C."/>
            <person name="Chen J."/>
            <person name="Wollam A."/>
            <person name="Pepin K.H."/>
            <person name="Bhonagiri V."/>
            <person name="Zhang X."/>
            <person name="Warren W."/>
            <person name="Mitreva M."/>
            <person name="Mardis E.R."/>
            <person name="Wilson R.K."/>
        </authorList>
    </citation>
    <scope>NUCLEOTIDE SEQUENCE [LARGE SCALE GENOMIC DNA]</scope>
    <source>
        <strain evidence="1 2">W1703</strain>
    </source>
</reference>
<dbReference type="Proteomes" id="UP000016617">
    <property type="component" value="Unassembled WGS sequence"/>
</dbReference>
<organism evidence="1 2">
    <name type="scientific">Streptococcus sobrinus W1703</name>
    <dbReference type="NCBI Taxonomy" id="1227275"/>
    <lineage>
        <taxon>Bacteria</taxon>
        <taxon>Bacillati</taxon>
        <taxon>Bacillota</taxon>
        <taxon>Bacilli</taxon>
        <taxon>Lactobacillales</taxon>
        <taxon>Streptococcaceae</taxon>
        <taxon>Streptococcus</taxon>
    </lineage>
</organism>
<dbReference type="HOGENOM" id="CLU_2774306_0_0_9"/>
<evidence type="ECO:0000313" key="1">
    <source>
        <dbReference type="EMBL" id="ERJ73815.1"/>
    </source>
</evidence>
<protein>
    <submittedName>
        <fullName evidence="1">Uncharacterized protein</fullName>
    </submittedName>
</protein>